<dbReference type="AlphaFoldDB" id="A0A077Z8Y1"/>
<dbReference type="InterPro" id="IPR036645">
    <property type="entry name" value="Elafin-like_sf"/>
</dbReference>
<accession>A0A077Z8Y1</accession>
<name>A0A077Z8Y1_TRITR</name>
<dbReference type="GO" id="GO:0005576">
    <property type="term" value="C:extracellular region"/>
    <property type="evidence" value="ECO:0007669"/>
    <property type="project" value="InterPro"/>
</dbReference>
<dbReference type="SMART" id="SM00217">
    <property type="entry name" value="WAP"/>
    <property type="match status" value="2"/>
</dbReference>
<dbReference type="Proteomes" id="UP000030665">
    <property type="component" value="Unassembled WGS sequence"/>
</dbReference>
<keyword evidence="1" id="KW-0646">Protease inhibitor</keyword>
<dbReference type="CDD" id="cd19941">
    <property type="entry name" value="TIL"/>
    <property type="match status" value="1"/>
</dbReference>
<dbReference type="OrthoDB" id="6236007at2759"/>
<dbReference type="InterPro" id="IPR002919">
    <property type="entry name" value="TIL_dom"/>
</dbReference>
<keyword evidence="2" id="KW-0732">Signal</keyword>
<evidence type="ECO:0000313" key="5">
    <source>
        <dbReference type="Proteomes" id="UP000030665"/>
    </source>
</evidence>
<dbReference type="Pfam" id="PF01826">
    <property type="entry name" value="TIL"/>
    <property type="match status" value="1"/>
</dbReference>
<organism evidence="4 5">
    <name type="scientific">Trichuris trichiura</name>
    <name type="common">Whipworm</name>
    <name type="synonym">Trichocephalus trichiurus</name>
    <dbReference type="NCBI Taxonomy" id="36087"/>
    <lineage>
        <taxon>Eukaryota</taxon>
        <taxon>Metazoa</taxon>
        <taxon>Ecdysozoa</taxon>
        <taxon>Nematoda</taxon>
        <taxon>Enoplea</taxon>
        <taxon>Dorylaimia</taxon>
        <taxon>Trichinellida</taxon>
        <taxon>Trichuridae</taxon>
        <taxon>Trichuris</taxon>
    </lineage>
</organism>
<feature type="signal peptide" evidence="2">
    <location>
        <begin position="1"/>
        <end position="28"/>
    </location>
</feature>
<keyword evidence="1" id="KW-0722">Serine protease inhibitor</keyword>
<proteinExistence type="predicted"/>
<keyword evidence="5" id="KW-1185">Reference proteome</keyword>
<dbReference type="InterPro" id="IPR006150">
    <property type="entry name" value="Cys_repeat_1"/>
</dbReference>
<dbReference type="SUPFAM" id="SSF57567">
    <property type="entry name" value="Serine protease inhibitors"/>
    <property type="match status" value="1"/>
</dbReference>
<feature type="chain" id="PRO_5001728722" evidence="2">
    <location>
        <begin position="29"/>
        <end position="787"/>
    </location>
</feature>
<sequence>MAISKADAMKVLFRLLCILLSIPSLAWAGICPDGALPIIDCVTNECPGGYRCEQGSCCRLSTLPANRPPSQDSPSTAPVFLRQRNAGYDGSKKPGSCPPSVDHATATAATPCQNDFQCQSDWKCCPTVSGTFCIEIVSSSGKTKHRNPELLVMCIVDDECEPPLKCVNSRRGRVCAMPMSSKQVCPINEEVAQCTSSCQTGCFKNDPSATCRDTYCRPGCMCRSGFIRLHHNDWKSPCIPLTKCTEILRSNPAHPGDVHVPENRRLPVNCETNLHCSNGYVCHSGTCVPGWHEIKDPSDCAESKGKSIVGGITQDECATDFDCPKAAQCTQSARGRQCKSSRVSAASTGSTALCPNGRQPSSRCAMNECTSGYTCWNGICCPLDNNAKVANRNSGCPPVRSLSSKGQVHFCDSDSDCFPNENCCPTAAGRQCMNTRTISSSIAAVQHRCSDGSRSVQVCYSDLECKNGMVCENGLCCSQKTERSGQCPQMYYQPTDAKPRDHCTSDDECLDLRRKCCPTLSGKRCLFHTGVSDIYSTEEHMCFDGSRPAGACRLNVCPSGYYCEDGYCCRRRQSYDAVRHNSQCPSLNFMKNLESFPSCISNSDCINGTVCCPALSGSKCVHAESNNSRNQDSSDTCETGSKPLGLVPLRCEDDSRCPSGTRKAVKLAQKKTEHKYVTELAYQITVPCIGGKCCVNGFWEEHFQGFVTVGSFGLQYFTQLRLDYRDTAVSRKALSDVGINPDKAITLDQLYEVRFPPIKCRIDLVAQLMYMQILLNSFLNQCYNIFC</sequence>
<dbReference type="SMART" id="SM00289">
    <property type="entry name" value="WR1"/>
    <property type="match status" value="7"/>
</dbReference>
<feature type="domain" description="WAP" evidence="3">
    <location>
        <begin position="93"/>
        <end position="137"/>
    </location>
</feature>
<dbReference type="SUPFAM" id="SSF57256">
    <property type="entry name" value="Elafin-like"/>
    <property type="match status" value="3"/>
</dbReference>
<gene>
    <name evidence="4" type="ORF">TTRE_0000449401</name>
</gene>
<protein>
    <submittedName>
        <fullName evidence="4">WAP domain containing protein, SLPI-like</fullName>
    </submittedName>
</protein>
<reference evidence="4" key="2">
    <citation type="submission" date="2014-03" db="EMBL/GenBank/DDBJ databases">
        <title>The whipworm genome and dual-species transcriptomics of an intimate host-pathogen interaction.</title>
        <authorList>
            <person name="Foth B.J."/>
            <person name="Tsai I.J."/>
            <person name="Reid A.J."/>
            <person name="Bancroft A.J."/>
            <person name="Nichol S."/>
            <person name="Tracey A."/>
            <person name="Holroyd N."/>
            <person name="Cotton J.A."/>
            <person name="Stanley E.J."/>
            <person name="Zarowiecki M."/>
            <person name="Liu J.Z."/>
            <person name="Huckvale T."/>
            <person name="Cooper P.J."/>
            <person name="Grencis R.K."/>
            <person name="Berriman M."/>
        </authorList>
    </citation>
    <scope>NUCLEOTIDE SEQUENCE [LARGE SCALE GENOMIC DNA]</scope>
</reference>
<dbReference type="PANTHER" id="PTHR34150">
    <property type="entry name" value="PROTEIN CBG08832-RELATED"/>
    <property type="match status" value="1"/>
</dbReference>
<dbReference type="GO" id="GO:0004867">
    <property type="term" value="F:serine-type endopeptidase inhibitor activity"/>
    <property type="evidence" value="ECO:0007669"/>
    <property type="project" value="UniProtKB-KW"/>
</dbReference>
<evidence type="ECO:0000256" key="2">
    <source>
        <dbReference type="SAM" id="SignalP"/>
    </source>
</evidence>
<dbReference type="InterPro" id="IPR036084">
    <property type="entry name" value="Ser_inhib-like_sf"/>
</dbReference>
<evidence type="ECO:0000256" key="1">
    <source>
        <dbReference type="ARBA" id="ARBA00022900"/>
    </source>
</evidence>
<evidence type="ECO:0000259" key="3">
    <source>
        <dbReference type="SMART" id="SM00217"/>
    </source>
</evidence>
<dbReference type="STRING" id="36087.A0A077Z8Y1"/>
<dbReference type="Gene3D" id="2.10.25.10">
    <property type="entry name" value="Laminin"/>
    <property type="match status" value="1"/>
</dbReference>
<dbReference type="Gene3D" id="4.10.75.10">
    <property type="entry name" value="Elafin-like"/>
    <property type="match status" value="3"/>
</dbReference>
<evidence type="ECO:0000313" key="4">
    <source>
        <dbReference type="EMBL" id="CDW56219.1"/>
    </source>
</evidence>
<dbReference type="Pfam" id="PF00095">
    <property type="entry name" value="WAP"/>
    <property type="match status" value="3"/>
</dbReference>
<dbReference type="InterPro" id="IPR008197">
    <property type="entry name" value="WAP_dom"/>
</dbReference>
<reference evidence="4" key="1">
    <citation type="submission" date="2014-01" db="EMBL/GenBank/DDBJ databases">
        <authorList>
            <person name="Aslett M."/>
        </authorList>
    </citation>
    <scope>NUCLEOTIDE SEQUENCE</scope>
</reference>
<dbReference type="EMBL" id="HG806019">
    <property type="protein sequence ID" value="CDW56219.1"/>
    <property type="molecule type" value="Genomic_DNA"/>
</dbReference>
<feature type="domain" description="WAP" evidence="3">
    <location>
        <begin position="483"/>
        <end position="529"/>
    </location>
</feature>